<evidence type="ECO:0000313" key="2">
    <source>
        <dbReference type="Proteomes" id="UP000887116"/>
    </source>
</evidence>
<comment type="caution">
    <text evidence="1">The sequence shown here is derived from an EMBL/GenBank/DDBJ whole genome shotgun (WGS) entry which is preliminary data.</text>
</comment>
<keyword evidence="2" id="KW-1185">Reference proteome</keyword>
<reference evidence="1" key="1">
    <citation type="submission" date="2020-07" db="EMBL/GenBank/DDBJ databases">
        <title>Multicomponent nature underlies the extraordinary mechanical properties of spider dragline silk.</title>
        <authorList>
            <person name="Kono N."/>
            <person name="Nakamura H."/>
            <person name="Mori M."/>
            <person name="Yoshida Y."/>
            <person name="Ohtoshi R."/>
            <person name="Malay A.D."/>
            <person name="Moran D.A.P."/>
            <person name="Tomita M."/>
            <person name="Numata K."/>
            <person name="Arakawa K."/>
        </authorList>
    </citation>
    <scope>NUCLEOTIDE SEQUENCE</scope>
</reference>
<organism evidence="1 2">
    <name type="scientific">Trichonephila clavata</name>
    <name type="common">Joro spider</name>
    <name type="synonym">Nephila clavata</name>
    <dbReference type="NCBI Taxonomy" id="2740835"/>
    <lineage>
        <taxon>Eukaryota</taxon>
        <taxon>Metazoa</taxon>
        <taxon>Ecdysozoa</taxon>
        <taxon>Arthropoda</taxon>
        <taxon>Chelicerata</taxon>
        <taxon>Arachnida</taxon>
        <taxon>Araneae</taxon>
        <taxon>Araneomorphae</taxon>
        <taxon>Entelegynae</taxon>
        <taxon>Araneoidea</taxon>
        <taxon>Nephilidae</taxon>
        <taxon>Trichonephila</taxon>
    </lineage>
</organism>
<gene>
    <name evidence="1" type="ORF">TNCT_573701</name>
</gene>
<accession>A0A8X6HKT4</accession>
<dbReference type="AlphaFoldDB" id="A0A8X6HKT4"/>
<dbReference type="EMBL" id="BMAO01018721">
    <property type="protein sequence ID" value="GFR25514.1"/>
    <property type="molecule type" value="Genomic_DNA"/>
</dbReference>
<name>A0A8X6HKT4_TRICU</name>
<sequence length="102" mass="11899">MSQSWKVLFSWSHKYQTPLMSPLWSLDKQSFGLNFPQKKLHTTVSIMSLRRMSGRDKGYQPTCYLEGQHVKGLIVNHDRMKVFAAEPEQKLKRSISHMVYVG</sequence>
<dbReference type="Proteomes" id="UP000887116">
    <property type="component" value="Unassembled WGS sequence"/>
</dbReference>
<evidence type="ECO:0000313" key="1">
    <source>
        <dbReference type="EMBL" id="GFR25514.1"/>
    </source>
</evidence>
<proteinExistence type="predicted"/>
<protein>
    <submittedName>
        <fullName evidence="1">Uncharacterized protein</fullName>
    </submittedName>
</protein>